<dbReference type="GO" id="GO:0003677">
    <property type="term" value="F:DNA binding"/>
    <property type="evidence" value="ECO:0007669"/>
    <property type="project" value="UniProtKB-KW"/>
</dbReference>
<name>A0A2P5C978_TREOI</name>
<dbReference type="Gene3D" id="1.10.10.60">
    <property type="entry name" value="Homeodomain-like"/>
    <property type="match status" value="1"/>
</dbReference>
<evidence type="ECO:0000313" key="8">
    <source>
        <dbReference type="Proteomes" id="UP000237000"/>
    </source>
</evidence>
<keyword evidence="3" id="KW-0371">Homeobox</keyword>
<sequence>MEEYYHLYRNINIISSLSSTHDVISYCSNIIDDDQADTADDQHVKATSSTATTFHHDHHDGHENKMKNTDGALEDLAAKIFGQDYILKSNITSHPAFPHLLDASIQCQKVGAPPEKASLLEEIIGRENHIMNIDLTTTSASNSTTGWSTSQLLRADPELDRFMESFSEILQRFKEELSMTFNETTTFLSDMSPDSAIFVKPSCILFIDMLSDEGENNLKREMSMFRTVDIDYNIEELTGAKSGEQDLKEMLMRKYNGQSEIDECDWSVYTTFLIIISTPYDMTRLTNIVFLIIQESFIEEEKMKLSEETGLHQKQINNWFVNSKGSDTGNPLQISSLLSRMEGSNY</sequence>
<feature type="domain" description="KNOX1" evidence="5">
    <location>
        <begin position="85"/>
        <end position="129"/>
    </location>
</feature>
<comment type="subcellular location">
    <subcellularLocation>
        <location evidence="1">Nucleus</location>
    </subcellularLocation>
</comment>
<reference evidence="8" key="1">
    <citation type="submission" date="2016-06" db="EMBL/GenBank/DDBJ databases">
        <title>Parallel loss of symbiosis genes in relatives of nitrogen-fixing non-legume Parasponia.</title>
        <authorList>
            <person name="Van Velzen R."/>
            <person name="Holmer R."/>
            <person name="Bu F."/>
            <person name="Rutten L."/>
            <person name="Van Zeijl A."/>
            <person name="Liu W."/>
            <person name="Santuari L."/>
            <person name="Cao Q."/>
            <person name="Sharma T."/>
            <person name="Shen D."/>
            <person name="Roswanjaya Y."/>
            <person name="Wardhani T."/>
            <person name="Kalhor M.S."/>
            <person name="Jansen J."/>
            <person name="Van den Hoogen J."/>
            <person name="Gungor B."/>
            <person name="Hartog M."/>
            <person name="Hontelez J."/>
            <person name="Verver J."/>
            <person name="Yang W.-C."/>
            <person name="Schijlen E."/>
            <person name="Repin R."/>
            <person name="Schilthuizen M."/>
            <person name="Schranz E."/>
            <person name="Heidstra R."/>
            <person name="Miyata K."/>
            <person name="Fedorova E."/>
            <person name="Kohlen W."/>
            <person name="Bisseling T."/>
            <person name="Smit S."/>
            <person name="Geurts R."/>
        </authorList>
    </citation>
    <scope>NUCLEOTIDE SEQUENCE [LARGE SCALE GENOMIC DNA]</scope>
    <source>
        <strain evidence="8">cv. RG33-2</strain>
    </source>
</reference>
<evidence type="ECO:0000256" key="1">
    <source>
        <dbReference type="ARBA" id="ARBA00004123"/>
    </source>
</evidence>
<evidence type="ECO:0000256" key="3">
    <source>
        <dbReference type="ARBA" id="ARBA00023155"/>
    </source>
</evidence>
<dbReference type="EMBL" id="JXTC01000395">
    <property type="protein sequence ID" value="PON57609.1"/>
    <property type="molecule type" value="Genomic_DNA"/>
</dbReference>
<dbReference type="OrthoDB" id="1742680at2759"/>
<dbReference type="Pfam" id="PF05920">
    <property type="entry name" value="Homeobox_KN"/>
    <property type="match status" value="1"/>
</dbReference>
<dbReference type="Pfam" id="PF03791">
    <property type="entry name" value="KNOX2"/>
    <property type="match status" value="1"/>
</dbReference>
<comment type="caution">
    <text evidence="7">The sequence shown here is derived from an EMBL/GenBank/DDBJ whole genome shotgun (WGS) entry which is preliminary data.</text>
</comment>
<accession>A0A2P5C978</accession>
<evidence type="ECO:0000259" key="5">
    <source>
        <dbReference type="SMART" id="SM01255"/>
    </source>
</evidence>
<dbReference type="InterPro" id="IPR009057">
    <property type="entry name" value="Homeodomain-like_sf"/>
</dbReference>
<dbReference type="Pfam" id="PF03790">
    <property type="entry name" value="KNOX1"/>
    <property type="match status" value="1"/>
</dbReference>
<dbReference type="InterPro" id="IPR001356">
    <property type="entry name" value="HD"/>
</dbReference>
<keyword evidence="8" id="KW-1185">Reference proteome</keyword>
<dbReference type="InParanoid" id="A0A2P5C978"/>
<dbReference type="CDD" id="cd00086">
    <property type="entry name" value="homeodomain"/>
    <property type="match status" value="1"/>
</dbReference>
<evidence type="ECO:0000313" key="7">
    <source>
        <dbReference type="EMBL" id="PON57609.1"/>
    </source>
</evidence>
<gene>
    <name evidence="7" type="ORF">TorRG33x02_293380</name>
</gene>
<evidence type="ECO:0000259" key="6">
    <source>
        <dbReference type="SMART" id="SM01256"/>
    </source>
</evidence>
<keyword evidence="4" id="KW-0539">Nucleus</keyword>
<dbReference type="InterPro" id="IPR008422">
    <property type="entry name" value="KN_HD"/>
</dbReference>
<proteinExistence type="predicted"/>
<evidence type="ECO:0000256" key="4">
    <source>
        <dbReference type="ARBA" id="ARBA00023242"/>
    </source>
</evidence>
<organism evidence="7 8">
    <name type="scientific">Trema orientale</name>
    <name type="common">Charcoal tree</name>
    <name type="synonym">Celtis orientalis</name>
    <dbReference type="NCBI Taxonomy" id="63057"/>
    <lineage>
        <taxon>Eukaryota</taxon>
        <taxon>Viridiplantae</taxon>
        <taxon>Streptophyta</taxon>
        <taxon>Embryophyta</taxon>
        <taxon>Tracheophyta</taxon>
        <taxon>Spermatophyta</taxon>
        <taxon>Magnoliopsida</taxon>
        <taxon>eudicotyledons</taxon>
        <taxon>Gunneridae</taxon>
        <taxon>Pentapetalae</taxon>
        <taxon>rosids</taxon>
        <taxon>fabids</taxon>
        <taxon>Rosales</taxon>
        <taxon>Cannabaceae</taxon>
        <taxon>Trema</taxon>
    </lineage>
</organism>
<dbReference type="GO" id="GO:0005634">
    <property type="term" value="C:nucleus"/>
    <property type="evidence" value="ECO:0007669"/>
    <property type="project" value="UniProtKB-SubCell"/>
</dbReference>
<keyword evidence="2" id="KW-0238">DNA-binding</keyword>
<dbReference type="AlphaFoldDB" id="A0A2P5C978"/>
<dbReference type="SMART" id="SM01256">
    <property type="entry name" value="KNOX2"/>
    <property type="match status" value="1"/>
</dbReference>
<dbReference type="InterPro" id="IPR005541">
    <property type="entry name" value="KNOX2"/>
</dbReference>
<dbReference type="SMART" id="SM01255">
    <property type="entry name" value="KNOX1"/>
    <property type="match status" value="1"/>
</dbReference>
<feature type="domain" description="KNOX2" evidence="6">
    <location>
        <begin position="149"/>
        <end position="200"/>
    </location>
</feature>
<dbReference type="GO" id="GO:0006355">
    <property type="term" value="P:regulation of DNA-templated transcription"/>
    <property type="evidence" value="ECO:0007669"/>
    <property type="project" value="InterPro"/>
</dbReference>
<dbReference type="STRING" id="63057.A0A2P5C978"/>
<protein>
    <submittedName>
        <fullName evidence="7">Octamer-binding transcription factor</fullName>
    </submittedName>
</protein>
<dbReference type="InterPro" id="IPR005540">
    <property type="entry name" value="KNOX1"/>
</dbReference>
<dbReference type="Proteomes" id="UP000237000">
    <property type="component" value="Unassembled WGS sequence"/>
</dbReference>
<evidence type="ECO:0000256" key="2">
    <source>
        <dbReference type="ARBA" id="ARBA00023125"/>
    </source>
</evidence>
<dbReference type="SUPFAM" id="SSF46689">
    <property type="entry name" value="Homeodomain-like"/>
    <property type="match status" value="1"/>
</dbReference>